<keyword evidence="3" id="KW-1185">Reference proteome</keyword>
<dbReference type="AlphaFoldDB" id="A0A1C3X5L6"/>
<dbReference type="Pfam" id="PF02954">
    <property type="entry name" value="HTH_8"/>
    <property type="match status" value="1"/>
</dbReference>
<reference evidence="3" key="1">
    <citation type="submission" date="2016-08" db="EMBL/GenBank/DDBJ databases">
        <authorList>
            <person name="Varghese N."/>
            <person name="Submissions Spin"/>
        </authorList>
    </citation>
    <scope>NUCLEOTIDE SEQUENCE [LARGE SCALE GENOMIC DNA]</scope>
    <source>
        <strain evidence="3">HAMBI 2971</strain>
    </source>
</reference>
<dbReference type="OrthoDB" id="5624883at2"/>
<accession>A0A1C3X5L6</accession>
<evidence type="ECO:0000313" key="2">
    <source>
        <dbReference type="EMBL" id="SCB47521.1"/>
    </source>
</evidence>
<dbReference type="Proteomes" id="UP000199435">
    <property type="component" value="Unassembled WGS sequence"/>
</dbReference>
<dbReference type="STRING" id="411945.GA0061102_105925"/>
<dbReference type="GO" id="GO:0043565">
    <property type="term" value="F:sequence-specific DNA binding"/>
    <property type="evidence" value="ECO:0007669"/>
    <property type="project" value="InterPro"/>
</dbReference>
<dbReference type="InterPro" id="IPR002197">
    <property type="entry name" value="HTH_Fis"/>
</dbReference>
<protein>
    <submittedName>
        <fullName evidence="2">Regulatory protein, Fis family</fullName>
    </submittedName>
</protein>
<dbReference type="SUPFAM" id="SSF46689">
    <property type="entry name" value="Homeodomain-like"/>
    <property type="match status" value="1"/>
</dbReference>
<dbReference type="RefSeq" id="WP_092855832.1">
    <property type="nucleotide sequence ID" value="NZ_FMAH01000059.1"/>
</dbReference>
<dbReference type="EMBL" id="FMAH01000059">
    <property type="protein sequence ID" value="SCB47521.1"/>
    <property type="molecule type" value="Genomic_DNA"/>
</dbReference>
<feature type="domain" description="DNA binding HTH" evidence="1">
    <location>
        <begin position="130"/>
        <end position="171"/>
    </location>
</feature>
<gene>
    <name evidence="2" type="ORF">GA0061102_105925</name>
</gene>
<evidence type="ECO:0000259" key="1">
    <source>
        <dbReference type="Pfam" id="PF02954"/>
    </source>
</evidence>
<evidence type="ECO:0000313" key="3">
    <source>
        <dbReference type="Proteomes" id="UP000199435"/>
    </source>
</evidence>
<organism evidence="2 3">
    <name type="scientific">Rhizobium miluonense</name>
    <dbReference type="NCBI Taxonomy" id="411945"/>
    <lineage>
        <taxon>Bacteria</taxon>
        <taxon>Pseudomonadati</taxon>
        <taxon>Pseudomonadota</taxon>
        <taxon>Alphaproteobacteria</taxon>
        <taxon>Hyphomicrobiales</taxon>
        <taxon>Rhizobiaceae</taxon>
        <taxon>Rhizobium/Agrobacterium group</taxon>
        <taxon>Rhizobium</taxon>
    </lineage>
</organism>
<dbReference type="InterPro" id="IPR009057">
    <property type="entry name" value="Homeodomain-like_sf"/>
</dbReference>
<name>A0A1C3X5L6_9HYPH</name>
<sequence>MRQPLFASDYRASAAQATRELKVKTLLRALVRRLHDALSTGDNALSAAFSGGEAPQILIRDASAELVGRITIDAESDLYVFCELGDGATDIVIATASEDRLLEELVLHLREGHPVGQAVDAAIDMLVGQTIEDVERKLILQTLRHCKGDPTHTAFMLGMPLATLCNKLSAYFAESASELPQAGVVAGFAMGAYRL</sequence>
<proteinExistence type="predicted"/>
<dbReference type="Gene3D" id="1.10.10.60">
    <property type="entry name" value="Homeodomain-like"/>
    <property type="match status" value="1"/>
</dbReference>